<evidence type="ECO:0000313" key="4">
    <source>
        <dbReference type="Proteomes" id="UP000294847"/>
    </source>
</evidence>
<feature type="compositionally biased region" description="Polar residues" evidence="1">
    <location>
        <begin position="103"/>
        <end position="113"/>
    </location>
</feature>
<dbReference type="Proteomes" id="UP000294847">
    <property type="component" value="Chromosome 6"/>
</dbReference>
<feature type="chain" id="PRO_5020179963" evidence="2">
    <location>
        <begin position="20"/>
        <end position="291"/>
    </location>
</feature>
<feature type="compositionally biased region" description="Low complexity" evidence="1">
    <location>
        <begin position="62"/>
        <end position="80"/>
    </location>
</feature>
<evidence type="ECO:0000313" key="3">
    <source>
        <dbReference type="EMBL" id="QBZ65303.1"/>
    </source>
</evidence>
<dbReference type="AlphaFoldDB" id="A0A4P7NS80"/>
<name>A0A4P7NS80_PYROR</name>
<organism evidence="3 4">
    <name type="scientific">Pyricularia oryzae</name>
    <name type="common">Rice blast fungus</name>
    <name type="synonym">Magnaporthe oryzae</name>
    <dbReference type="NCBI Taxonomy" id="318829"/>
    <lineage>
        <taxon>Eukaryota</taxon>
        <taxon>Fungi</taxon>
        <taxon>Dikarya</taxon>
        <taxon>Ascomycota</taxon>
        <taxon>Pezizomycotina</taxon>
        <taxon>Sordariomycetes</taxon>
        <taxon>Sordariomycetidae</taxon>
        <taxon>Magnaporthales</taxon>
        <taxon>Pyriculariaceae</taxon>
        <taxon>Pyricularia</taxon>
    </lineage>
</organism>
<feature type="compositionally biased region" description="Polar residues" evidence="1">
    <location>
        <begin position="81"/>
        <end position="91"/>
    </location>
</feature>
<proteinExistence type="predicted"/>
<reference evidence="3 4" key="1">
    <citation type="journal article" date="2019" name="Mol. Biol. Evol.">
        <title>Blast fungal genomes show frequent chromosomal changes, gene gains and losses, and effector gene turnover.</title>
        <authorList>
            <person name="Gomez Luciano L.B."/>
            <person name="Jason Tsai I."/>
            <person name="Chuma I."/>
            <person name="Tosa Y."/>
            <person name="Chen Y.H."/>
            <person name="Li J.Y."/>
            <person name="Li M.Y."/>
            <person name="Jade Lu M.Y."/>
            <person name="Nakayashiki H."/>
            <person name="Li W.H."/>
        </authorList>
    </citation>
    <scope>NUCLEOTIDE SEQUENCE [LARGE SCALE GENOMIC DNA]</scope>
    <source>
        <strain evidence="3">MZ5-1-6</strain>
    </source>
</reference>
<dbReference type="EMBL" id="CP034209">
    <property type="protein sequence ID" value="QBZ65303.1"/>
    <property type="molecule type" value="Genomic_DNA"/>
</dbReference>
<evidence type="ECO:0000256" key="1">
    <source>
        <dbReference type="SAM" id="MobiDB-lite"/>
    </source>
</evidence>
<evidence type="ECO:0000256" key="2">
    <source>
        <dbReference type="SAM" id="SignalP"/>
    </source>
</evidence>
<accession>A0A4P7NS80</accession>
<sequence>MRFTSFVKILVGLAGLTASLPTPNTIGAGDAINKRDETVYPPLVAGFSSLDRRAGVGSTRRPSSTLSNNPSALNANSRASTSRLGGTNTQAAKKITQPAGRQPSGSGSRTSGGANPGGLSSGNRPKGIHQVRVCPEIRKGLFRRADANVKLAYSNAPTIADQPGEEVGVSNLSGCSAVFLYSGSTVVALHVQAGLENAETRGVVRTLTGTYTFDYAIVHAEDSFKANDIEAALKKDIRESNFIVAKNRYTYNPADRTERHEFVAGYGSKSSWLGGSLATMRNVEFEMGLTA</sequence>
<protein>
    <submittedName>
        <fullName evidence="3">Uncharacterized protein</fullName>
    </submittedName>
</protein>
<feature type="region of interest" description="Disordered" evidence="1">
    <location>
        <begin position="53"/>
        <end position="130"/>
    </location>
</feature>
<feature type="signal peptide" evidence="2">
    <location>
        <begin position="1"/>
        <end position="19"/>
    </location>
</feature>
<keyword evidence="2" id="KW-0732">Signal</keyword>
<gene>
    <name evidence="3" type="ORF">PoMZ_07010</name>
</gene>